<evidence type="ECO:0000313" key="1">
    <source>
        <dbReference type="EMBL" id="MEU2121285.1"/>
    </source>
</evidence>
<dbReference type="Gene3D" id="3.10.180.10">
    <property type="entry name" value="2,3-Dihydroxybiphenyl 1,2-Dioxygenase, domain 1"/>
    <property type="match status" value="1"/>
</dbReference>
<protein>
    <submittedName>
        <fullName evidence="1">Glyoxalase</fullName>
    </submittedName>
</protein>
<name>A0ABV2X5X6_9NOCA</name>
<proteinExistence type="predicted"/>
<gene>
    <name evidence="1" type="ORF">ABZ507_05565</name>
</gene>
<dbReference type="SUPFAM" id="SSF54593">
    <property type="entry name" value="Glyoxalase/Bleomycin resistance protein/Dihydroxybiphenyl dioxygenase"/>
    <property type="match status" value="1"/>
</dbReference>
<dbReference type="EMBL" id="JBEYBR010000009">
    <property type="protein sequence ID" value="MEU2121285.1"/>
    <property type="molecule type" value="Genomic_DNA"/>
</dbReference>
<accession>A0ABV2X5X6</accession>
<sequence length="245" mass="26799">MGDTAVPQLWTGDLAGTLEFYKTLGYAVTHEQTRPYVYGAVEDHDCALHFVPAPRDSDVPAERAGCLVMVDDVANRHQAFTAALRTRYGKVPAKGLPRITRFRPGQTRFTVVDPAGNQLIYIQRDEPPKVEYGGSKELDGLAKVLDNARILRDFKVDYPAAFRVLEVGLGRFRAQAPRADVARALAALAELAVAQGESGRAEAFRAELRAMELSAAERAALAGELRAADDLTTWLSEIDGTFTPR</sequence>
<keyword evidence="2" id="KW-1185">Reference proteome</keyword>
<reference evidence="1 2" key="1">
    <citation type="submission" date="2024-06" db="EMBL/GenBank/DDBJ databases">
        <title>The Natural Products Discovery Center: Release of the First 8490 Sequenced Strains for Exploring Actinobacteria Biosynthetic Diversity.</title>
        <authorList>
            <person name="Kalkreuter E."/>
            <person name="Kautsar S.A."/>
            <person name="Yang D."/>
            <person name="Bader C.D."/>
            <person name="Teijaro C.N."/>
            <person name="Fluegel L."/>
            <person name="Davis C.M."/>
            <person name="Simpson J.R."/>
            <person name="Lauterbach L."/>
            <person name="Steele A.D."/>
            <person name="Gui C."/>
            <person name="Meng S."/>
            <person name="Li G."/>
            <person name="Viehrig K."/>
            <person name="Ye F."/>
            <person name="Su P."/>
            <person name="Kiefer A.F."/>
            <person name="Nichols A."/>
            <person name="Cepeda A.J."/>
            <person name="Yan W."/>
            <person name="Fan B."/>
            <person name="Jiang Y."/>
            <person name="Adhikari A."/>
            <person name="Zheng C.-J."/>
            <person name="Schuster L."/>
            <person name="Cowan T.M."/>
            <person name="Smanski M.J."/>
            <person name="Chevrette M.G."/>
            <person name="De Carvalho L.P.S."/>
            <person name="Shen B."/>
        </authorList>
    </citation>
    <scope>NUCLEOTIDE SEQUENCE [LARGE SCALE GENOMIC DNA]</scope>
    <source>
        <strain evidence="1 2">NPDC019434</strain>
    </source>
</reference>
<evidence type="ECO:0000313" key="2">
    <source>
        <dbReference type="Proteomes" id="UP001550535"/>
    </source>
</evidence>
<comment type="caution">
    <text evidence="1">The sequence shown here is derived from an EMBL/GenBank/DDBJ whole genome shotgun (WGS) entry which is preliminary data.</text>
</comment>
<dbReference type="InterPro" id="IPR029068">
    <property type="entry name" value="Glyas_Bleomycin-R_OHBP_Dase"/>
</dbReference>
<dbReference type="RefSeq" id="WP_063018198.1">
    <property type="nucleotide sequence ID" value="NZ_JBEYBM010000001.1"/>
</dbReference>
<organism evidence="1 2">
    <name type="scientific">Nocardia niwae</name>
    <dbReference type="NCBI Taxonomy" id="626084"/>
    <lineage>
        <taxon>Bacteria</taxon>
        <taxon>Bacillati</taxon>
        <taxon>Actinomycetota</taxon>
        <taxon>Actinomycetes</taxon>
        <taxon>Mycobacteriales</taxon>
        <taxon>Nocardiaceae</taxon>
        <taxon>Nocardia</taxon>
    </lineage>
</organism>
<dbReference type="Proteomes" id="UP001550535">
    <property type="component" value="Unassembled WGS sequence"/>
</dbReference>